<feature type="region of interest" description="Disordered" evidence="1">
    <location>
        <begin position="227"/>
        <end position="247"/>
    </location>
</feature>
<dbReference type="EMBL" id="RCHS01001807">
    <property type="protein sequence ID" value="RMX51302.1"/>
    <property type="molecule type" value="Genomic_DNA"/>
</dbReference>
<feature type="compositionally biased region" description="Basic and acidic residues" evidence="1">
    <location>
        <begin position="196"/>
        <end position="211"/>
    </location>
</feature>
<gene>
    <name evidence="2" type="ORF">pdam_00004651</name>
</gene>
<accession>A0A3M6UCB8</accession>
<name>A0A3M6UCB8_POCDA</name>
<sequence>MTNEASGEDDSWKIHFSFTRSTSSTLQRNNENLSNIYLWESTSLEESLPTFYIFILKQIFLRKDIETLRRIVLDPEEINRIVKQMETAPESLHEYEELEEVQLLTDIRQISDVKCNIIDGKCFTVELPITDLIDPDHNLRRLLRDLQTYSKTLTKNIIRQIEIKEKQSTPATKRKSRKRSNRKIVKMRPITTYFPKEPKRTKETQKNRKDQIVSGKCSSHRVEIIQIDDDSDSSHQQTENEPRENHVDKEEKYSIIHDLFSLDADFYEEDRNCGVEKRRTPWMTAEVADADNTDVSVTQGCHPKRVTRSSVSNTEVCVTPGYHAKQITQSSIFKKKKPKKNSTLKRLNRSKSFKNGSLADTVATDEVTDTEENVNKHNVELDAAIRKEITDWCGGETFLTEERLLRSGMVTEKDTCNGMKNKAGHKKGERNNHVTNSNNDDDDDDFANWCNKKSSELRRKRVLIHERDEESGCEENNNSFDCVKKSTKFRNKCVLLSDSEESDSGKNHRTHNNKKHSSKVTYKRVRTYDSDEVSDGDI</sequence>
<feature type="compositionally biased region" description="Basic and acidic residues" evidence="1">
    <location>
        <begin position="238"/>
        <end position="247"/>
    </location>
</feature>
<dbReference type="AlphaFoldDB" id="A0A3M6UCB8"/>
<organism evidence="2 3">
    <name type="scientific">Pocillopora damicornis</name>
    <name type="common">Cauliflower coral</name>
    <name type="synonym">Millepora damicornis</name>
    <dbReference type="NCBI Taxonomy" id="46731"/>
    <lineage>
        <taxon>Eukaryota</taxon>
        <taxon>Metazoa</taxon>
        <taxon>Cnidaria</taxon>
        <taxon>Anthozoa</taxon>
        <taxon>Hexacorallia</taxon>
        <taxon>Scleractinia</taxon>
        <taxon>Astrocoeniina</taxon>
        <taxon>Pocilloporidae</taxon>
        <taxon>Pocillopora</taxon>
    </lineage>
</organism>
<reference evidence="2 3" key="1">
    <citation type="journal article" date="2018" name="Sci. Rep.">
        <title>Comparative analysis of the Pocillopora damicornis genome highlights role of immune system in coral evolution.</title>
        <authorList>
            <person name="Cunning R."/>
            <person name="Bay R.A."/>
            <person name="Gillette P."/>
            <person name="Baker A.C."/>
            <person name="Traylor-Knowles N."/>
        </authorList>
    </citation>
    <scope>NUCLEOTIDE SEQUENCE [LARGE SCALE GENOMIC DNA]</scope>
    <source>
        <strain evidence="2">RSMAS</strain>
        <tissue evidence="2">Whole animal</tissue>
    </source>
</reference>
<feature type="region of interest" description="Disordered" evidence="1">
    <location>
        <begin position="196"/>
        <end position="215"/>
    </location>
</feature>
<evidence type="ECO:0000313" key="2">
    <source>
        <dbReference type="EMBL" id="RMX51302.1"/>
    </source>
</evidence>
<comment type="caution">
    <text evidence="2">The sequence shown here is derived from an EMBL/GenBank/DDBJ whole genome shotgun (WGS) entry which is preliminary data.</text>
</comment>
<feature type="compositionally biased region" description="Basic residues" evidence="1">
    <location>
        <begin position="172"/>
        <end position="184"/>
    </location>
</feature>
<evidence type="ECO:0000313" key="3">
    <source>
        <dbReference type="Proteomes" id="UP000275408"/>
    </source>
</evidence>
<keyword evidence="3" id="KW-1185">Reference proteome</keyword>
<dbReference type="OrthoDB" id="10465545at2759"/>
<evidence type="ECO:0000256" key="1">
    <source>
        <dbReference type="SAM" id="MobiDB-lite"/>
    </source>
</evidence>
<feature type="region of interest" description="Disordered" evidence="1">
    <location>
        <begin position="420"/>
        <end position="445"/>
    </location>
</feature>
<protein>
    <submittedName>
        <fullName evidence="2">Uncharacterized protein</fullName>
    </submittedName>
</protein>
<feature type="region of interest" description="Disordered" evidence="1">
    <location>
        <begin position="165"/>
        <end position="184"/>
    </location>
</feature>
<feature type="compositionally biased region" description="Basic residues" evidence="1">
    <location>
        <begin position="507"/>
        <end position="525"/>
    </location>
</feature>
<dbReference type="Proteomes" id="UP000275408">
    <property type="component" value="Unassembled WGS sequence"/>
</dbReference>
<feature type="region of interest" description="Disordered" evidence="1">
    <location>
        <begin position="498"/>
        <end position="538"/>
    </location>
</feature>
<proteinExistence type="predicted"/>